<dbReference type="GeneID" id="85409556"/>
<comment type="caution">
    <text evidence="2">The sequence shown here is derived from an EMBL/GenBank/DDBJ whole genome shotgun (WGS) entry which is preliminary data.</text>
</comment>
<evidence type="ECO:0008006" key="4">
    <source>
        <dbReference type="Google" id="ProtNLM"/>
    </source>
</evidence>
<name>A0ABQ9R3K7_9PEZI</name>
<organism evidence="2 3">
    <name type="scientific">Colletotrichum tamarilloi</name>
    <dbReference type="NCBI Taxonomy" id="1209934"/>
    <lineage>
        <taxon>Eukaryota</taxon>
        <taxon>Fungi</taxon>
        <taxon>Dikarya</taxon>
        <taxon>Ascomycota</taxon>
        <taxon>Pezizomycotina</taxon>
        <taxon>Sordariomycetes</taxon>
        <taxon>Hypocreomycetidae</taxon>
        <taxon>Glomerellales</taxon>
        <taxon>Glomerellaceae</taxon>
        <taxon>Colletotrichum</taxon>
        <taxon>Colletotrichum acutatum species complex</taxon>
    </lineage>
</organism>
<proteinExistence type="predicted"/>
<sequence>MLPCVSVSVACKTLVHPSAAPESSSTPARPGSLPFSFPHPFSRPLSVLCYLQKERKSQKPTNAARTTHR</sequence>
<gene>
    <name evidence="2" type="ORF">CTAM01_09299</name>
</gene>
<dbReference type="Proteomes" id="UP001227543">
    <property type="component" value="Unassembled WGS sequence"/>
</dbReference>
<protein>
    <recommendedName>
        <fullName evidence="4">Secreted protein</fullName>
    </recommendedName>
</protein>
<dbReference type="RefSeq" id="XP_060380023.1">
    <property type="nucleotide sequence ID" value="XM_060525318.1"/>
</dbReference>
<feature type="compositionally biased region" description="Low complexity" evidence="1">
    <location>
        <begin position="17"/>
        <end position="30"/>
    </location>
</feature>
<keyword evidence="3" id="KW-1185">Reference proteome</keyword>
<feature type="region of interest" description="Disordered" evidence="1">
    <location>
        <begin position="17"/>
        <end position="39"/>
    </location>
</feature>
<evidence type="ECO:0000256" key="1">
    <source>
        <dbReference type="SAM" id="MobiDB-lite"/>
    </source>
</evidence>
<reference evidence="2 3" key="1">
    <citation type="submission" date="2016-10" db="EMBL/GenBank/DDBJ databases">
        <title>The genome sequence of Colletotrichum fioriniae PJ7.</title>
        <authorList>
            <person name="Baroncelli R."/>
        </authorList>
    </citation>
    <scope>NUCLEOTIDE SEQUENCE [LARGE SCALE GENOMIC DNA]</scope>
    <source>
        <strain evidence="2 3">Tom-12</strain>
    </source>
</reference>
<evidence type="ECO:0000313" key="2">
    <source>
        <dbReference type="EMBL" id="KAK1493838.1"/>
    </source>
</evidence>
<evidence type="ECO:0000313" key="3">
    <source>
        <dbReference type="Proteomes" id="UP001227543"/>
    </source>
</evidence>
<accession>A0ABQ9R3K7</accession>
<dbReference type="EMBL" id="MLFU01000036">
    <property type="protein sequence ID" value="KAK1493838.1"/>
    <property type="molecule type" value="Genomic_DNA"/>
</dbReference>